<dbReference type="PROSITE" id="PS50005">
    <property type="entry name" value="TPR"/>
    <property type="match status" value="2"/>
</dbReference>
<reference evidence="8" key="1">
    <citation type="submission" date="2012-11" db="EMBL/GenBank/DDBJ databases">
        <authorList>
            <person name="Lucero-Rivera Y.E."/>
            <person name="Tovar-Ramirez D."/>
        </authorList>
    </citation>
    <scope>NUCLEOTIDE SEQUENCE [LARGE SCALE GENOMIC DNA]</scope>
    <source>
        <strain evidence="8">Araruama</strain>
    </source>
</reference>
<comment type="caution">
    <text evidence="7">The sequence shown here is derived from an EMBL/GenBank/DDBJ whole genome shotgun (WGS) entry which is preliminary data.</text>
</comment>
<feature type="region of interest" description="Disordered" evidence="4">
    <location>
        <begin position="34"/>
        <end position="58"/>
    </location>
</feature>
<evidence type="ECO:0000256" key="1">
    <source>
        <dbReference type="ARBA" id="ARBA00022737"/>
    </source>
</evidence>
<evidence type="ECO:0000256" key="3">
    <source>
        <dbReference type="PROSITE-ProRule" id="PRU00339"/>
    </source>
</evidence>
<keyword evidence="1" id="KW-0677">Repeat</keyword>
<dbReference type="Pfam" id="PF13374">
    <property type="entry name" value="TPR_10"/>
    <property type="match status" value="2"/>
</dbReference>
<evidence type="ECO:0000313" key="8">
    <source>
        <dbReference type="Proteomes" id="UP000189670"/>
    </source>
</evidence>
<feature type="chain" id="PRO_5012640565" description="CHAT domain-containing protein" evidence="5">
    <location>
        <begin position="21"/>
        <end position="989"/>
    </location>
</feature>
<dbReference type="Gene3D" id="1.25.40.10">
    <property type="entry name" value="Tetratricopeptide repeat domain"/>
    <property type="match status" value="3"/>
</dbReference>
<evidence type="ECO:0000256" key="4">
    <source>
        <dbReference type="SAM" id="MobiDB-lite"/>
    </source>
</evidence>
<feature type="repeat" description="TPR" evidence="3">
    <location>
        <begin position="357"/>
        <end position="390"/>
    </location>
</feature>
<feature type="domain" description="CHAT" evidence="6">
    <location>
        <begin position="667"/>
        <end position="988"/>
    </location>
</feature>
<accession>A0A1V1PBZ9</accession>
<protein>
    <recommendedName>
        <fullName evidence="6">CHAT domain-containing protein</fullName>
    </recommendedName>
</protein>
<dbReference type="SMART" id="SM00028">
    <property type="entry name" value="TPR"/>
    <property type="match status" value="7"/>
</dbReference>
<evidence type="ECO:0000259" key="6">
    <source>
        <dbReference type="Pfam" id="PF12770"/>
    </source>
</evidence>
<dbReference type="PROSITE" id="PS51257">
    <property type="entry name" value="PROKAR_LIPOPROTEIN"/>
    <property type="match status" value="1"/>
</dbReference>
<dbReference type="InterPro" id="IPR011990">
    <property type="entry name" value="TPR-like_helical_dom_sf"/>
</dbReference>
<organism evidence="7 8">
    <name type="scientific">Candidatus Magnetoglobus multicellularis str. Araruama</name>
    <dbReference type="NCBI Taxonomy" id="890399"/>
    <lineage>
        <taxon>Bacteria</taxon>
        <taxon>Pseudomonadati</taxon>
        <taxon>Thermodesulfobacteriota</taxon>
        <taxon>Desulfobacteria</taxon>
        <taxon>Desulfobacterales</taxon>
        <taxon>Desulfobacteraceae</taxon>
        <taxon>Candidatus Magnetoglobus</taxon>
    </lineage>
</organism>
<dbReference type="PANTHER" id="PTHR45641">
    <property type="entry name" value="TETRATRICOPEPTIDE REPEAT PROTEIN (AFU_ORTHOLOGUE AFUA_6G03870)"/>
    <property type="match status" value="1"/>
</dbReference>
<dbReference type="EMBL" id="ATBP01000155">
    <property type="protein sequence ID" value="ETR72371.1"/>
    <property type="molecule type" value="Genomic_DNA"/>
</dbReference>
<dbReference type="PANTHER" id="PTHR45641:SF19">
    <property type="entry name" value="NEPHROCYSTIN-3"/>
    <property type="match status" value="1"/>
</dbReference>
<proteinExistence type="predicted"/>
<sequence length="989" mass="113218">MTMYIRLLFFCILALAYACAADDISKESITDSTALPQAKQPQSMQSNQQPEKVPTFDSTDDLFDRSIQNAQTALGKNQFQSALDFANEALDRAQFYYSLQSKERIRVHRLFADIYEKQKQHAAAEKHFQQAYTIQKKLFGEKDETSLKMLEQLGQFYQKWGKKNQTEEILQQINKLYLDKHGSNHEKTLDSVNQLAGLYIDDRQFVKARPYVSQAVKISTRLFGKHSRHTLSYLIQAAKTYYHCKAYSLASQEFERALTLIEGQGGKPADVLLDIYQYLAKIHMRQKEYHKAEKIFKKAIGLSQKVLGPKNTVQLAINEKLIQLYQSQGRTKDIKMQLHKTIALTSKVLGDDHPDTITAQKALADLYFDEKEYTHAEKIYAQALQLSKKRYGAHEITFSLSKRLAETYIAQSKFKPAEKLLQNNVDIHQQILEGTRENLHHLALLYKMQDNCSDAISLIDQTFRLNESTLGPSHPKTLQALSDLIGCLIKEDQKQNALNLLKRIEPSLYKVHWETICTGNIPSPDSMGLNAHTFCHAVFTLIRDIKDPEEISYGAEVMLRWHYLNHFPGAVNKRLPGYHDLTTFFQRQMVNLPYRLPRNSAFILLYPYKLMDFSTSQTRQTRWLSILILSEEENNPNIFCHDLGEINVTQQLIKQVKGNDNKADSESKLYQQLFGVFEKYIQQAQSVYISTSGLGQMIPFSRLRLGDGRYWIERQPVCRVFSALDFIRKRTQAYTGSFLAVGQVNYDNFFQPESGVDSETLSKKSFQKTGRIQHIPLPDKQQIHIKYRAYLDEARIIEDIMTLYTASRTSTPVFWSDTQANESALKALIDAPRIMHLAVDCFYLPQTSILPCSIHSGLALAGANKGLMKKTGPDGHDGLLLDKEILDMNLNETELVFLTKKCDSRNTGIHFSAYFQMAAAFHMAGCRFVLSPVWRVNHAEAGQFILLFYENWLGQSISSPAKALRKTQLQFISQGRPAEVWGSYTLMGF</sequence>
<dbReference type="Proteomes" id="UP000189670">
    <property type="component" value="Unassembled WGS sequence"/>
</dbReference>
<dbReference type="Pfam" id="PF13424">
    <property type="entry name" value="TPR_12"/>
    <property type="match status" value="2"/>
</dbReference>
<feature type="signal peptide" evidence="5">
    <location>
        <begin position="1"/>
        <end position="20"/>
    </location>
</feature>
<keyword evidence="5" id="KW-0732">Signal</keyword>
<dbReference type="InterPro" id="IPR024983">
    <property type="entry name" value="CHAT_dom"/>
</dbReference>
<evidence type="ECO:0000256" key="2">
    <source>
        <dbReference type="ARBA" id="ARBA00022803"/>
    </source>
</evidence>
<gene>
    <name evidence="7" type="ORF">OMM_01776</name>
</gene>
<dbReference type="AlphaFoldDB" id="A0A1V1PBZ9"/>
<name>A0A1V1PBZ9_9BACT</name>
<keyword evidence="2 3" id="KW-0802">TPR repeat</keyword>
<dbReference type="InterPro" id="IPR019734">
    <property type="entry name" value="TPR_rpt"/>
</dbReference>
<feature type="compositionally biased region" description="Polar residues" evidence="4">
    <location>
        <begin position="34"/>
        <end position="50"/>
    </location>
</feature>
<evidence type="ECO:0000313" key="7">
    <source>
        <dbReference type="EMBL" id="ETR72371.1"/>
    </source>
</evidence>
<feature type="repeat" description="TPR" evidence="3">
    <location>
        <begin position="273"/>
        <end position="306"/>
    </location>
</feature>
<dbReference type="SUPFAM" id="SSF48452">
    <property type="entry name" value="TPR-like"/>
    <property type="match status" value="2"/>
</dbReference>
<evidence type="ECO:0000256" key="5">
    <source>
        <dbReference type="SAM" id="SignalP"/>
    </source>
</evidence>
<dbReference type="Pfam" id="PF12770">
    <property type="entry name" value="CHAT"/>
    <property type="match status" value="1"/>
</dbReference>